<name>A0A6L9JUW3_PHOLM</name>
<dbReference type="Pfam" id="PF18443">
    <property type="entry name" value="Tli4_N"/>
    <property type="match status" value="1"/>
</dbReference>
<gene>
    <name evidence="3" type="ORF">GPY51_23560</name>
</gene>
<protein>
    <recommendedName>
        <fullName evidence="5">Tle cognate immunity protein 4 C-terminal domain-containing protein</fullName>
    </recommendedName>
</protein>
<dbReference type="AlphaFoldDB" id="A0A6L9JUW3"/>
<dbReference type="EMBL" id="WSFA01000106">
    <property type="protein sequence ID" value="NDL41635.1"/>
    <property type="molecule type" value="Genomic_DNA"/>
</dbReference>
<feature type="domain" description="Tle cognate immunity protein 4 C-terminal" evidence="1">
    <location>
        <begin position="207"/>
        <end position="358"/>
    </location>
</feature>
<dbReference type="InterPro" id="IPR041290">
    <property type="entry name" value="Tli4_C"/>
</dbReference>
<evidence type="ECO:0000313" key="3">
    <source>
        <dbReference type="EMBL" id="NDL41635.1"/>
    </source>
</evidence>
<feature type="domain" description="Tle cognate immunity protein 4 N-terminal" evidence="2">
    <location>
        <begin position="52"/>
        <end position="203"/>
    </location>
</feature>
<evidence type="ECO:0000313" key="4">
    <source>
        <dbReference type="Proteomes" id="UP000479300"/>
    </source>
</evidence>
<dbReference type="OMA" id="NMARVND"/>
<reference evidence="3 4" key="1">
    <citation type="submission" date="2019-12" db="EMBL/GenBank/DDBJ databases">
        <title>Engineering Photorhabdus to improve their lethality against agricultural pests.</title>
        <authorList>
            <person name="Machado R.A.R."/>
        </authorList>
    </citation>
    <scope>NUCLEOTIDE SEQUENCE [LARGE SCALE GENOMIC DNA]</scope>
    <source>
        <strain evidence="3 4">EN01</strain>
    </source>
</reference>
<evidence type="ECO:0000259" key="1">
    <source>
        <dbReference type="Pfam" id="PF18426"/>
    </source>
</evidence>
<organism evidence="3 4">
    <name type="scientific">Photorhabdus laumondii subsp. laumondii</name>
    <name type="common">Photorhabdus luminescens subsp. laumondii</name>
    <dbReference type="NCBI Taxonomy" id="141679"/>
    <lineage>
        <taxon>Bacteria</taxon>
        <taxon>Pseudomonadati</taxon>
        <taxon>Pseudomonadota</taxon>
        <taxon>Gammaproteobacteria</taxon>
        <taxon>Enterobacterales</taxon>
        <taxon>Morganellaceae</taxon>
        <taxon>Photorhabdus</taxon>
    </lineage>
</organism>
<comment type="caution">
    <text evidence="3">The sequence shown here is derived from an EMBL/GenBank/DDBJ whole genome shotgun (WGS) entry which is preliminary data.</text>
</comment>
<dbReference type="GeneID" id="48849508"/>
<dbReference type="Proteomes" id="UP000479300">
    <property type="component" value="Unassembled WGS sequence"/>
</dbReference>
<dbReference type="Pfam" id="PF18426">
    <property type="entry name" value="Tli4_C"/>
    <property type="match status" value="1"/>
</dbReference>
<proteinExistence type="predicted"/>
<dbReference type="RefSeq" id="WP_011147455.1">
    <property type="nucleotide sequence ID" value="NZ_CAWPGE010000078.1"/>
</dbReference>
<dbReference type="InterPro" id="IPR040761">
    <property type="entry name" value="Tli4_N"/>
</dbReference>
<dbReference type="KEGG" id="plum:A4R40_16245"/>
<evidence type="ECO:0008006" key="5">
    <source>
        <dbReference type="Google" id="ProtNLM"/>
    </source>
</evidence>
<evidence type="ECO:0000259" key="2">
    <source>
        <dbReference type="Pfam" id="PF18443"/>
    </source>
</evidence>
<accession>A0A6L9JUW3</accession>
<sequence length="363" mass="41766">MNRKRVLIIIAIVSLLVVVFYGLWQQLQPYPPHTMLNQKEKLAVDKLLTNLQTRCIGRYLVDLPADYNNTVNMARVNDSWVETQRLYLPAFEQRIQLREEALRQTKTVNPVNMPYLKNIYRLPEGMQGIIFERVQDQSVSDAARVLEAHLYNNGVAIKVEMKVSNASAARYDKGRQTFPDIYDNDVPEKLVELKNLLSRIQGRKETEIPTTAGSCIPNAFIIDNHRDKEDIGSLYKTNPDNYLNVRIQTDNFIREKDSMLERLGVIKASLYRGSIFRKGVRKINKLDTEELLLVGQQPNSDDPRYQFTLLTNEKTGGKETPVFDLTVVNDEETPTAYTQNEIVAFWDAISQTVRVRPGAFKRQ</sequence>